<dbReference type="InterPro" id="IPR011032">
    <property type="entry name" value="GroES-like_sf"/>
</dbReference>
<organism evidence="5 6">
    <name type="scientific">Selenomonas sputigena</name>
    <dbReference type="NCBI Taxonomy" id="69823"/>
    <lineage>
        <taxon>Bacteria</taxon>
        <taxon>Bacillati</taxon>
        <taxon>Bacillota</taxon>
        <taxon>Negativicutes</taxon>
        <taxon>Selenomonadales</taxon>
        <taxon>Selenomonadaceae</taxon>
        <taxon>Selenomonas</taxon>
    </lineage>
</organism>
<evidence type="ECO:0000256" key="3">
    <source>
        <dbReference type="ARBA" id="ARBA00023002"/>
    </source>
</evidence>
<keyword evidence="3" id="KW-0560">Oxidoreductase</keyword>
<dbReference type="InterPro" id="IPR013149">
    <property type="entry name" value="ADH-like_C"/>
</dbReference>
<keyword evidence="6" id="KW-1185">Reference proteome</keyword>
<dbReference type="InterPro" id="IPR036291">
    <property type="entry name" value="NAD(P)-bd_dom_sf"/>
</dbReference>
<dbReference type="EMBL" id="JARVLH010000004">
    <property type="protein sequence ID" value="MEX5285455.1"/>
    <property type="molecule type" value="Genomic_DNA"/>
</dbReference>
<dbReference type="InterPro" id="IPR013154">
    <property type="entry name" value="ADH-like_N"/>
</dbReference>
<dbReference type="Pfam" id="PF08240">
    <property type="entry name" value="ADH_N"/>
    <property type="match status" value="1"/>
</dbReference>
<dbReference type="PANTHER" id="PTHR43401:SF2">
    <property type="entry name" value="L-THREONINE 3-DEHYDROGENASE"/>
    <property type="match status" value="1"/>
</dbReference>
<evidence type="ECO:0000256" key="2">
    <source>
        <dbReference type="ARBA" id="ARBA00022833"/>
    </source>
</evidence>
<evidence type="ECO:0000259" key="4">
    <source>
        <dbReference type="SMART" id="SM00829"/>
    </source>
</evidence>
<comment type="caution">
    <text evidence="5">The sequence shown here is derived from an EMBL/GenBank/DDBJ whole genome shotgun (WGS) entry which is preliminary data.</text>
</comment>
<evidence type="ECO:0000256" key="1">
    <source>
        <dbReference type="ARBA" id="ARBA00022723"/>
    </source>
</evidence>
<dbReference type="Pfam" id="PF00107">
    <property type="entry name" value="ADH_zinc_N"/>
    <property type="match status" value="1"/>
</dbReference>
<sequence length="351" mass="38230">MKALRLYGAQDLRLEEVEKPERTKDEVLLEVKASGISRSDVKSVYETGAEVSPMILGHEFAGRIVEADDMALIGRGAAAYPMLFCGRCMSCLDGRPRDCSEMQLYGTERAGGMAEFVTVKKQNLIFLPPEVSFKAAALTGPTAVALHAFRKTGVGPGSTLVVFGLGSIGLALASWAREADVRNIVLVARTKDKASFARSLGFLQSVDIESTDVYNYVMRLSGGRGADACIEGMGQGGALETALLAVKRGGRVILMGRPEKSIEMTGLMYDLLLQKEIELHGAWKSSLNTRPAEWLDAMNAMRSRSVDAEALVTQTFSFEEHEKAFRLLHDRSEMYCKVMFVNGEEGNEPGA</sequence>
<proteinExistence type="predicted"/>
<evidence type="ECO:0000313" key="5">
    <source>
        <dbReference type="EMBL" id="MEX5285455.1"/>
    </source>
</evidence>
<keyword evidence="2" id="KW-0862">Zinc</keyword>
<reference evidence="5 6" key="1">
    <citation type="submission" date="2023-04" db="EMBL/GenBank/DDBJ databases">
        <title>Genome Sequence of Selenomonas sputigena ATCC 33150.</title>
        <authorList>
            <person name="Miller D.P."/>
            <person name="Anvari S."/>
            <person name="Polson S.W."/>
            <person name="Macdonald M."/>
            <person name="Mcdowell J.V."/>
        </authorList>
    </citation>
    <scope>NUCLEOTIDE SEQUENCE [LARGE SCALE GENOMIC DNA]</scope>
    <source>
        <strain evidence="5 6">ATCC 33150</strain>
    </source>
</reference>
<dbReference type="InterPro" id="IPR020843">
    <property type="entry name" value="ER"/>
</dbReference>
<dbReference type="Proteomes" id="UP001559623">
    <property type="component" value="Unassembled WGS sequence"/>
</dbReference>
<gene>
    <name evidence="5" type="ORF">QCO44_07375</name>
</gene>
<accession>A0ABV3X5H5</accession>
<dbReference type="SUPFAM" id="SSF50129">
    <property type="entry name" value="GroES-like"/>
    <property type="match status" value="1"/>
</dbReference>
<dbReference type="InterPro" id="IPR050129">
    <property type="entry name" value="Zn_alcohol_dh"/>
</dbReference>
<keyword evidence="1" id="KW-0479">Metal-binding</keyword>
<evidence type="ECO:0000313" key="6">
    <source>
        <dbReference type="Proteomes" id="UP001559623"/>
    </source>
</evidence>
<dbReference type="PANTHER" id="PTHR43401">
    <property type="entry name" value="L-THREONINE 3-DEHYDROGENASE"/>
    <property type="match status" value="1"/>
</dbReference>
<name>A0ABV3X5H5_9FIRM</name>
<dbReference type="Gene3D" id="3.90.180.10">
    <property type="entry name" value="Medium-chain alcohol dehydrogenases, catalytic domain"/>
    <property type="match status" value="1"/>
</dbReference>
<dbReference type="Gene3D" id="3.40.50.720">
    <property type="entry name" value="NAD(P)-binding Rossmann-like Domain"/>
    <property type="match status" value="1"/>
</dbReference>
<feature type="domain" description="Enoyl reductase (ER)" evidence="4">
    <location>
        <begin position="8"/>
        <end position="340"/>
    </location>
</feature>
<dbReference type="SUPFAM" id="SSF51735">
    <property type="entry name" value="NAD(P)-binding Rossmann-fold domains"/>
    <property type="match status" value="1"/>
</dbReference>
<dbReference type="RefSeq" id="WP_368847187.1">
    <property type="nucleotide sequence ID" value="NZ_CP194411.1"/>
</dbReference>
<protein>
    <submittedName>
        <fullName evidence="5">Alcohol dehydrogenase catalytic domain-containing protein</fullName>
    </submittedName>
</protein>
<dbReference type="SMART" id="SM00829">
    <property type="entry name" value="PKS_ER"/>
    <property type="match status" value="1"/>
</dbReference>